<keyword evidence="6 11" id="KW-1133">Transmembrane helix</keyword>
<feature type="transmembrane region" description="Helical" evidence="11">
    <location>
        <begin position="380"/>
        <end position="404"/>
    </location>
</feature>
<dbReference type="Proteomes" id="UP000005666">
    <property type="component" value="Chromosome 7"/>
</dbReference>
<dbReference type="eggNOG" id="KOG1607">
    <property type="taxonomic scope" value="Eukaryota"/>
</dbReference>
<keyword evidence="3" id="KW-0808">Transferase</keyword>
<feature type="transmembrane region" description="Helical" evidence="11">
    <location>
        <begin position="107"/>
        <end position="124"/>
    </location>
</feature>
<keyword evidence="14" id="KW-1185">Reference proteome</keyword>
<feature type="region of interest" description="Disordered" evidence="10">
    <location>
        <begin position="414"/>
        <end position="447"/>
    </location>
</feature>
<accession>G8BW88</accession>
<keyword evidence="8" id="KW-0325">Glycoprotein</keyword>
<dbReference type="Pfam" id="PF03798">
    <property type="entry name" value="TRAM_LAG1_CLN8"/>
    <property type="match status" value="1"/>
</dbReference>
<gene>
    <name evidence="13" type="primary">TPHA0G03260</name>
    <name evidence="13" type="ordered locus">TPHA_0G03260</name>
</gene>
<name>G8BW88_TETPH</name>
<organism evidence="13 14">
    <name type="scientific">Tetrapisispora phaffii (strain ATCC 24235 / CBS 4417 / NBRC 1672 / NRRL Y-8282 / UCD 70-5)</name>
    <name type="common">Yeast</name>
    <name type="synonym">Fabospora phaffii</name>
    <dbReference type="NCBI Taxonomy" id="1071381"/>
    <lineage>
        <taxon>Eukaryota</taxon>
        <taxon>Fungi</taxon>
        <taxon>Dikarya</taxon>
        <taxon>Ascomycota</taxon>
        <taxon>Saccharomycotina</taxon>
        <taxon>Saccharomycetes</taxon>
        <taxon>Saccharomycetales</taxon>
        <taxon>Saccharomycetaceae</taxon>
        <taxon>Tetrapisispora</taxon>
    </lineage>
</organism>
<dbReference type="InterPro" id="IPR016439">
    <property type="entry name" value="Lag1/Lac1-like"/>
</dbReference>
<dbReference type="SMART" id="SM00724">
    <property type="entry name" value="TLC"/>
    <property type="match status" value="1"/>
</dbReference>
<sequence length="447" mass="52233">MSETDIDDKILFDSDQKTTYSTSVNANPMQSLDNKAKIRTRSRRGSSLGRIDLGDTVRSLGTMPSSKQEKKASKNRLKVLSMESKGDRDLLKKIWISYREMAYRNTWLNPLILLLIVYFMYFTSGNRTETNPLHQFMYISYQIGDTDQYGKGIKDLSFVFFHMIFFTFIREFLMDVVIKPVTIYVLKVTSPHRIKRIMEQVYTTCYTGVSGPFGIYIMYHSDLWLFETKTMYVTYPDLYNSYLYKLFYLGQASFWAQQACVLVLQLEKPRKDHKELIFHHIVTLLLIWSSYVFHFTKMGLAVYITMDVTDCLLALSKTLNYLESPLASPLFAFFFATWLYLRHYINLKILWSVLTQFRTEGPYILNFATQQYKCWISLPIVFSLIFALQLLNVYWVILIIRVLYRIIFLGIEKDERSDSESDSEEDSEVSSESGDSEGESPTKAKKA</sequence>
<evidence type="ECO:0000256" key="5">
    <source>
        <dbReference type="ARBA" id="ARBA00022824"/>
    </source>
</evidence>
<reference evidence="13 14" key="1">
    <citation type="journal article" date="2011" name="Proc. Natl. Acad. Sci. U.S.A.">
        <title>Evolutionary erosion of yeast sex chromosomes by mating-type switching accidents.</title>
        <authorList>
            <person name="Gordon J.L."/>
            <person name="Armisen D."/>
            <person name="Proux-Wera E."/>
            <person name="Oheigeartaigh S.S."/>
            <person name="Byrne K.P."/>
            <person name="Wolfe K.H."/>
        </authorList>
    </citation>
    <scope>NUCLEOTIDE SEQUENCE [LARGE SCALE GENOMIC DNA]</scope>
    <source>
        <strain evidence="14">ATCC 24235 / CBS 4417 / NBRC 1672 / NRRL Y-8282 / UCD 70-5</strain>
    </source>
</reference>
<dbReference type="RefSeq" id="XP_003686600.1">
    <property type="nucleotide sequence ID" value="XM_003686552.1"/>
</dbReference>
<evidence type="ECO:0000256" key="4">
    <source>
        <dbReference type="ARBA" id="ARBA00022692"/>
    </source>
</evidence>
<evidence type="ECO:0000256" key="1">
    <source>
        <dbReference type="ARBA" id="ARBA00004477"/>
    </source>
</evidence>
<dbReference type="AlphaFoldDB" id="G8BW88"/>
<evidence type="ECO:0000256" key="10">
    <source>
        <dbReference type="SAM" id="MobiDB-lite"/>
    </source>
</evidence>
<evidence type="ECO:0000256" key="6">
    <source>
        <dbReference type="ARBA" id="ARBA00022989"/>
    </source>
</evidence>
<dbReference type="GO" id="GO:0050291">
    <property type="term" value="F:sphingosine N-acyltransferase activity"/>
    <property type="evidence" value="ECO:0007669"/>
    <property type="project" value="InterPro"/>
</dbReference>
<evidence type="ECO:0000256" key="2">
    <source>
        <dbReference type="ARBA" id="ARBA00009808"/>
    </source>
</evidence>
<evidence type="ECO:0000256" key="11">
    <source>
        <dbReference type="SAM" id="Phobius"/>
    </source>
</evidence>
<dbReference type="GeneID" id="11533678"/>
<dbReference type="HOGENOM" id="CLU_028277_4_0_1"/>
<evidence type="ECO:0000256" key="7">
    <source>
        <dbReference type="ARBA" id="ARBA00023136"/>
    </source>
</evidence>
<dbReference type="EMBL" id="HE612862">
    <property type="protein sequence ID" value="CCE64166.1"/>
    <property type="molecule type" value="Genomic_DNA"/>
</dbReference>
<dbReference type="KEGG" id="tpf:TPHA_0G03260"/>
<dbReference type="OrthoDB" id="3053196at2759"/>
<keyword evidence="7 9" id="KW-0472">Membrane</keyword>
<dbReference type="STRING" id="1071381.G8BW88"/>
<evidence type="ECO:0000256" key="3">
    <source>
        <dbReference type="ARBA" id="ARBA00022679"/>
    </source>
</evidence>
<feature type="transmembrane region" description="Helical" evidence="11">
    <location>
        <begin position="326"/>
        <end position="345"/>
    </location>
</feature>
<feature type="transmembrane region" description="Helical" evidence="11">
    <location>
        <begin position="199"/>
        <end position="219"/>
    </location>
</feature>
<feature type="compositionally biased region" description="Acidic residues" evidence="10">
    <location>
        <begin position="420"/>
        <end position="438"/>
    </location>
</feature>
<dbReference type="InterPro" id="IPR006634">
    <property type="entry name" value="TLC-dom"/>
</dbReference>
<evidence type="ECO:0000256" key="8">
    <source>
        <dbReference type="ARBA" id="ARBA00023180"/>
    </source>
</evidence>
<dbReference type="GO" id="GO:0046513">
    <property type="term" value="P:ceramide biosynthetic process"/>
    <property type="evidence" value="ECO:0007669"/>
    <property type="project" value="InterPro"/>
</dbReference>
<dbReference type="OMA" id="LCRLCML"/>
<evidence type="ECO:0000313" key="14">
    <source>
        <dbReference type="Proteomes" id="UP000005666"/>
    </source>
</evidence>
<dbReference type="PANTHER" id="PTHR12560">
    <property type="entry name" value="LONGEVITY ASSURANCE FACTOR 1 LAG1"/>
    <property type="match status" value="1"/>
</dbReference>
<dbReference type="PANTHER" id="PTHR12560:SF11">
    <property type="entry name" value="CERAMIDE SYNTHASE LAC1-RELATED"/>
    <property type="match status" value="1"/>
</dbReference>
<comment type="similarity">
    <text evidence="2">Belongs to the sphingosine N-acyltransferase family.</text>
</comment>
<proteinExistence type="inferred from homology"/>
<feature type="transmembrane region" description="Helical" evidence="11">
    <location>
        <begin position="276"/>
        <end position="294"/>
    </location>
</feature>
<evidence type="ECO:0000259" key="12">
    <source>
        <dbReference type="PROSITE" id="PS50922"/>
    </source>
</evidence>
<protein>
    <recommendedName>
        <fullName evidence="12">TLC domain-containing protein</fullName>
    </recommendedName>
</protein>
<dbReference type="GO" id="GO:0005789">
    <property type="term" value="C:endoplasmic reticulum membrane"/>
    <property type="evidence" value="ECO:0007669"/>
    <property type="project" value="UniProtKB-SubCell"/>
</dbReference>
<keyword evidence="4 9" id="KW-0812">Transmembrane</keyword>
<feature type="transmembrane region" description="Helical" evidence="11">
    <location>
        <begin position="158"/>
        <end position="178"/>
    </location>
</feature>
<keyword evidence="5" id="KW-0256">Endoplasmic reticulum</keyword>
<comment type="subcellular location">
    <subcellularLocation>
        <location evidence="1">Endoplasmic reticulum membrane</location>
        <topology evidence="1">Multi-pass membrane protein</topology>
    </subcellularLocation>
</comment>
<dbReference type="PROSITE" id="PS50922">
    <property type="entry name" value="TLC"/>
    <property type="match status" value="1"/>
</dbReference>
<evidence type="ECO:0000313" key="13">
    <source>
        <dbReference type="EMBL" id="CCE64166.1"/>
    </source>
</evidence>
<feature type="domain" description="TLC" evidence="12">
    <location>
        <begin position="192"/>
        <end position="408"/>
    </location>
</feature>
<evidence type="ECO:0000256" key="9">
    <source>
        <dbReference type="PROSITE-ProRule" id="PRU00205"/>
    </source>
</evidence>